<keyword evidence="3" id="KW-1185">Reference proteome</keyword>
<dbReference type="InterPro" id="IPR009531">
    <property type="entry name" value="DUF1150"/>
</dbReference>
<evidence type="ECO:0000313" key="3">
    <source>
        <dbReference type="Proteomes" id="UP000051562"/>
    </source>
</evidence>
<proteinExistence type="predicted"/>
<reference evidence="1 3" key="1">
    <citation type="submission" date="2015-10" db="EMBL/GenBank/DDBJ databases">
        <title>Draft genome of Bosea thiooxidans.</title>
        <authorList>
            <person name="Wang X."/>
        </authorList>
    </citation>
    <scope>NUCLEOTIDE SEQUENCE [LARGE SCALE GENOMIC DNA]</scope>
    <source>
        <strain evidence="1 3">CGMCC 9174</strain>
    </source>
</reference>
<dbReference type="Pfam" id="PF06620">
    <property type="entry name" value="DUF1150"/>
    <property type="match status" value="1"/>
</dbReference>
<evidence type="ECO:0000313" key="2">
    <source>
        <dbReference type="EMBL" id="SKB91444.1"/>
    </source>
</evidence>
<dbReference type="OrthoDB" id="7865555at2"/>
<organism evidence="1 3">
    <name type="scientific">Bosea thiooxidans</name>
    <dbReference type="NCBI Taxonomy" id="53254"/>
    <lineage>
        <taxon>Bacteria</taxon>
        <taxon>Pseudomonadati</taxon>
        <taxon>Pseudomonadota</taxon>
        <taxon>Alphaproteobacteria</taxon>
        <taxon>Hyphomicrobiales</taxon>
        <taxon>Boseaceae</taxon>
        <taxon>Bosea</taxon>
    </lineage>
</organism>
<dbReference type="Proteomes" id="UP000190130">
    <property type="component" value="Unassembled WGS sequence"/>
</dbReference>
<accession>A0A0Q3KGB3</accession>
<reference evidence="2 4" key="2">
    <citation type="submission" date="2017-02" db="EMBL/GenBank/DDBJ databases">
        <authorList>
            <person name="Peterson S.W."/>
        </authorList>
    </citation>
    <scope>NUCLEOTIDE SEQUENCE [LARGE SCALE GENOMIC DNA]</scope>
    <source>
        <strain evidence="2 4">DSM 9653</strain>
    </source>
</reference>
<dbReference type="EMBL" id="FUYX01000007">
    <property type="protein sequence ID" value="SKB91444.1"/>
    <property type="molecule type" value="Genomic_DNA"/>
</dbReference>
<dbReference type="AlphaFoldDB" id="A0A0Q3KGB3"/>
<gene>
    <name evidence="1" type="ORF">ARD30_20310</name>
    <name evidence="2" type="ORF">SAMN05660750_03007</name>
</gene>
<evidence type="ECO:0000313" key="1">
    <source>
        <dbReference type="EMBL" id="KQK28827.1"/>
    </source>
</evidence>
<evidence type="ECO:0000313" key="4">
    <source>
        <dbReference type="Proteomes" id="UP000190130"/>
    </source>
</evidence>
<dbReference type="STRING" id="53254.SAMN05660750_03007"/>
<sequence>MKQDRNLIQANPLTPAEFAALGTGEVAYVKSMTSDELMRIFPQAPKIESGLQLFTLLSADGAPILVTDSREAATANAWEHDLKMVSVH</sequence>
<dbReference type="Proteomes" id="UP000051562">
    <property type="component" value="Unassembled WGS sequence"/>
</dbReference>
<dbReference type="EMBL" id="LMAR01000057">
    <property type="protein sequence ID" value="KQK28827.1"/>
    <property type="molecule type" value="Genomic_DNA"/>
</dbReference>
<name>A0A0Q3KGB3_9HYPH</name>
<dbReference type="RefSeq" id="WP_055729874.1">
    <property type="nucleotide sequence ID" value="NZ_FUYX01000007.1"/>
</dbReference>
<protein>
    <submittedName>
        <fullName evidence="1">NADH oxidase</fullName>
    </submittedName>
</protein>